<dbReference type="EMBL" id="AUZX01006105">
    <property type="protein sequence ID" value="EQD65283.1"/>
    <property type="molecule type" value="Genomic_DNA"/>
</dbReference>
<reference evidence="2" key="1">
    <citation type="submission" date="2013-08" db="EMBL/GenBank/DDBJ databases">
        <authorList>
            <person name="Mendez C."/>
            <person name="Richter M."/>
            <person name="Ferrer M."/>
            <person name="Sanchez J."/>
        </authorList>
    </citation>
    <scope>NUCLEOTIDE SEQUENCE</scope>
</reference>
<feature type="non-terminal residue" evidence="2">
    <location>
        <position position="169"/>
    </location>
</feature>
<feature type="non-terminal residue" evidence="2">
    <location>
        <position position="1"/>
    </location>
</feature>
<name>T1BA22_9ZZZZ</name>
<evidence type="ECO:0000256" key="1">
    <source>
        <dbReference type="SAM" id="MobiDB-lite"/>
    </source>
</evidence>
<feature type="region of interest" description="Disordered" evidence="1">
    <location>
        <begin position="1"/>
        <end position="32"/>
    </location>
</feature>
<comment type="caution">
    <text evidence="2">The sequence shown here is derived from an EMBL/GenBank/DDBJ whole genome shotgun (WGS) entry which is preliminary data.</text>
</comment>
<proteinExistence type="predicted"/>
<evidence type="ECO:0000313" key="2">
    <source>
        <dbReference type="EMBL" id="EQD65283.1"/>
    </source>
</evidence>
<dbReference type="InterPro" id="IPR013783">
    <property type="entry name" value="Ig-like_fold"/>
</dbReference>
<organism evidence="2">
    <name type="scientific">mine drainage metagenome</name>
    <dbReference type="NCBI Taxonomy" id="410659"/>
    <lineage>
        <taxon>unclassified sequences</taxon>
        <taxon>metagenomes</taxon>
        <taxon>ecological metagenomes</taxon>
    </lineage>
</organism>
<sequence length="169" mass="17016">VVAGKQPGETAPAGALATLAPNGPASPDMPKLLQAPPAAAAKTPEAMAANAAPSPRIEVLDYDQAGHLRLSGHAAPGNAVSLAIDGHAAGEAAADQGGHWAMAPPQAVSPGHHRLTLVARGADKTVTGTLSLPFLREKLAPGSLKPGMMVVQPGQNLWRIAREVYGSGT</sequence>
<dbReference type="AlphaFoldDB" id="T1BA22"/>
<feature type="compositionally biased region" description="Low complexity" evidence="1">
    <location>
        <begin position="10"/>
        <end position="25"/>
    </location>
</feature>
<accession>T1BA22</accession>
<protein>
    <submittedName>
        <fullName evidence="2">Peptidoglycan-binding LysM</fullName>
    </submittedName>
</protein>
<gene>
    <name evidence="2" type="ORF">B1A_08555</name>
</gene>
<reference evidence="2" key="2">
    <citation type="journal article" date="2014" name="ISME J.">
        <title>Microbial stratification in low pH oxic and suboxic macroscopic growths along an acid mine drainage.</title>
        <authorList>
            <person name="Mendez-Garcia C."/>
            <person name="Mesa V."/>
            <person name="Sprenger R.R."/>
            <person name="Richter M."/>
            <person name="Diez M.S."/>
            <person name="Solano J."/>
            <person name="Bargiela R."/>
            <person name="Golyshina O.V."/>
            <person name="Manteca A."/>
            <person name="Ramos J.L."/>
            <person name="Gallego J.R."/>
            <person name="Llorente I."/>
            <person name="Martins Dos Santos V.A."/>
            <person name="Jensen O.N."/>
            <person name="Pelaez A.I."/>
            <person name="Sanchez J."/>
            <person name="Ferrer M."/>
        </authorList>
    </citation>
    <scope>NUCLEOTIDE SEQUENCE</scope>
</reference>
<dbReference type="Gene3D" id="2.60.40.10">
    <property type="entry name" value="Immunoglobulins"/>
    <property type="match status" value="1"/>
</dbReference>